<dbReference type="AlphaFoldDB" id="A0AAD5RYD9"/>
<reference evidence="3" key="1">
    <citation type="submission" date="2022-07" db="EMBL/GenBank/DDBJ databases">
        <title>Draft genome sequence of Zalerion maritima ATCC 34329, a (micro)plastics degrading marine fungus.</title>
        <authorList>
            <person name="Paco A."/>
            <person name="Goncalves M.F.M."/>
            <person name="Rocha-Santos T.A.P."/>
            <person name="Alves A."/>
        </authorList>
    </citation>
    <scope>NUCLEOTIDE SEQUENCE</scope>
    <source>
        <strain evidence="3">ATCC 34329</strain>
    </source>
</reference>
<accession>A0AAD5RYD9</accession>
<dbReference type="InterPro" id="IPR046497">
    <property type="entry name" value="DUF6590"/>
</dbReference>
<dbReference type="Pfam" id="PF20233">
    <property type="entry name" value="DUF6590"/>
    <property type="match status" value="1"/>
</dbReference>
<evidence type="ECO:0000313" key="3">
    <source>
        <dbReference type="EMBL" id="KAJ2906010.1"/>
    </source>
</evidence>
<dbReference type="Proteomes" id="UP001201980">
    <property type="component" value="Unassembled WGS sequence"/>
</dbReference>
<dbReference type="PANTHER" id="PTHR35391">
    <property type="entry name" value="C2H2-TYPE DOMAIN-CONTAINING PROTEIN-RELATED"/>
    <property type="match status" value="1"/>
</dbReference>
<feature type="domain" description="DUF6590" evidence="2">
    <location>
        <begin position="139"/>
        <end position="293"/>
    </location>
</feature>
<protein>
    <recommendedName>
        <fullName evidence="2">DUF6590 domain-containing protein</fullName>
    </recommendedName>
</protein>
<comment type="caution">
    <text evidence="3">The sequence shown here is derived from an EMBL/GenBank/DDBJ whole genome shotgun (WGS) entry which is preliminary data.</text>
</comment>
<proteinExistence type="predicted"/>
<evidence type="ECO:0000259" key="2">
    <source>
        <dbReference type="Pfam" id="PF20233"/>
    </source>
</evidence>
<feature type="region of interest" description="Disordered" evidence="1">
    <location>
        <begin position="89"/>
        <end position="125"/>
    </location>
</feature>
<organism evidence="3 4">
    <name type="scientific">Zalerion maritima</name>
    <dbReference type="NCBI Taxonomy" id="339359"/>
    <lineage>
        <taxon>Eukaryota</taxon>
        <taxon>Fungi</taxon>
        <taxon>Dikarya</taxon>
        <taxon>Ascomycota</taxon>
        <taxon>Pezizomycotina</taxon>
        <taxon>Sordariomycetes</taxon>
        <taxon>Lulworthiomycetidae</taxon>
        <taxon>Lulworthiales</taxon>
        <taxon>Lulworthiaceae</taxon>
        <taxon>Zalerion</taxon>
    </lineage>
</organism>
<name>A0AAD5RYD9_9PEZI</name>
<dbReference type="EMBL" id="JAKWBI020000020">
    <property type="protein sequence ID" value="KAJ2906010.1"/>
    <property type="molecule type" value="Genomic_DNA"/>
</dbReference>
<gene>
    <name evidence="3" type="ORF">MKZ38_003493</name>
</gene>
<evidence type="ECO:0000313" key="4">
    <source>
        <dbReference type="Proteomes" id="UP001201980"/>
    </source>
</evidence>
<keyword evidence="4" id="KW-1185">Reference proteome</keyword>
<evidence type="ECO:0000256" key="1">
    <source>
        <dbReference type="SAM" id="MobiDB-lite"/>
    </source>
</evidence>
<sequence>MNMDMGMGMGMGVGVGVGPGAGGGGVGTGQGWPQHPQMALANQPFSGGDDVVAPPTQNSMGYQWDWSDEHGDFITILPDGEPIGYKAFQKRGSYPGPLAPQPQPRLETMSGPTEQPSRPRGNAFEQPLDDKFTYVDKPKRFFSVGRIFKTAWFEPGGQGQDVACRTDMEYTRACPAFHGERPFAKFRWFVVVRKRLHHSLCFSITTFGGKGATKTSRGRPQDFIVLHAASVPAPAPDPEEKISRDPIGVIIEDGEQNISPFARLDCGRLYTVEDNLRVMKVGRVHPEHLQKLEHYFQESAS</sequence>
<dbReference type="PANTHER" id="PTHR35391:SF5">
    <property type="entry name" value="DUF6590 DOMAIN-CONTAINING PROTEIN"/>
    <property type="match status" value="1"/>
</dbReference>